<reference evidence="2 3" key="1">
    <citation type="submission" date="2016-09" db="EMBL/GenBank/DDBJ databases">
        <title>Metabolic pathway, cell adaptation mechanisms and a novel monoxygenase revealed through proteogenomic-transcription analysis of a Sphingomonas haloaromaticamans strain degrading the fungicide ortho-phenylphenol.</title>
        <authorList>
            <person name="Perruchon C."/>
            <person name="Papadopoulou E.S."/>
            <person name="Rousidou C."/>
            <person name="Vasileiadis S."/>
            <person name="Tanou G."/>
            <person name="Amoutzias G."/>
            <person name="Molassiotis A."/>
            <person name="Karpouzas D.G."/>
        </authorList>
    </citation>
    <scope>NUCLEOTIDE SEQUENCE [LARGE SCALE GENOMIC DNA]</scope>
    <source>
        <strain evidence="2 3">P3</strain>
    </source>
</reference>
<gene>
    <name evidence="2" type="ORF">BHE75_04262</name>
</gene>
<comment type="caution">
    <text evidence="2">The sequence shown here is derived from an EMBL/GenBank/DDBJ whole genome shotgun (WGS) entry which is preliminary data.</text>
</comment>
<evidence type="ECO:0000313" key="3">
    <source>
        <dbReference type="Proteomes" id="UP000179467"/>
    </source>
</evidence>
<evidence type="ECO:0000256" key="1">
    <source>
        <dbReference type="SAM" id="Phobius"/>
    </source>
</evidence>
<keyword evidence="1" id="KW-0812">Transmembrane</keyword>
<keyword evidence="3" id="KW-1185">Reference proteome</keyword>
<dbReference type="AlphaFoldDB" id="A0A1S1HJL8"/>
<keyword evidence="1" id="KW-1133">Transmembrane helix</keyword>
<protein>
    <submittedName>
        <fullName evidence="2">Uncharacterized protein</fullName>
    </submittedName>
</protein>
<feature type="transmembrane region" description="Helical" evidence="1">
    <location>
        <begin position="74"/>
        <end position="92"/>
    </location>
</feature>
<dbReference type="Proteomes" id="UP000179467">
    <property type="component" value="Unassembled WGS sequence"/>
</dbReference>
<dbReference type="EMBL" id="MIPT01000001">
    <property type="protein sequence ID" value="OHT22237.1"/>
    <property type="molecule type" value="Genomic_DNA"/>
</dbReference>
<accession>A0A1S1HJL8</accession>
<organism evidence="2 3">
    <name type="scientific">Edaphosphingomonas haloaromaticamans</name>
    <dbReference type="NCBI Taxonomy" id="653954"/>
    <lineage>
        <taxon>Bacteria</taxon>
        <taxon>Pseudomonadati</taxon>
        <taxon>Pseudomonadota</taxon>
        <taxon>Alphaproteobacteria</taxon>
        <taxon>Sphingomonadales</taxon>
        <taxon>Rhizorhabdaceae</taxon>
        <taxon>Edaphosphingomonas</taxon>
    </lineage>
</organism>
<feature type="transmembrane region" description="Helical" evidence="1">
    <location>
        <begin position="46"/>
        <end position="68"/>
    </location>
</feature>
<evidence type="ECO:0000313" key="2">
    <source>
        <dbReference type="EMBL" id="OHT22237.1"/>
    </source>
</evidence>
<proteinExistence type="predicted"/>
<sequence length="106" mass="11190">MPASGVRREGIIPSPCGTKKGRPKAARFDGFDFDGFGGEPRSALPIAAFAILLAAAIALLLLAALLLLLLAFGLALLFALLIALALAVLLLVRHVRSFLVPERDEQ</sequence>
<name>A0A1S1HJL8_9SPHN</name>
<keyword evidence="1" id="KW-0472">Membrane</keyword>